<dbReference type="InterPro" id="IPR036396">
    <property type="entry name" value="Cyt_P450_sf"/>
</dbReference>
<dbReference type="GeneID" id="34610027"/>
<evidence type="ECO:0000256" key="2">
    <source>
        <dbReference type="ARBA" id="ARBA00010617"/>
    </source>
</evidence>
<keyword evidence="7 9" id="KW-0503">Monooxygenase</keyword>
<dbReference type="STRING" id="1073090.A0A1L9SD49"/>
<organism evidence="10 11">
    <name type="scientific">Penicilliopsis zonata CBS 506.65</name>
    <dbReference type="NCBI Taxonomy" id="1073090"/>
    <lineage>
        <taxon>Eukaryota</taxon>
        <taxon>Fungi</taxon>
        <taxon>Dikarya</taxon>
        <taxon>Ascomycota</taxon>
        <taxon>Pezizomycotina</taxon>
        <taxon>Eurotiomycetes</taxon>
        <taxon>Eurotiomycetidae</taxon>
        <taxon>Eurotiales</taxon>
        <taxon>Aspergillaceae</taxon>
        <taxon>Penicilliopsis</taxon>
    </lineage>
</organism>
<gene>
    <name evidence="10" type="ORF">ASPZODRAFT_134551</name>
</gene>
<dbReference type="GO" id="GO:0016705">
    <property type="term" value="F:oxidoreductase activity, acting on paired donors, with incorporation or reduction of molecular oxygen"/>
    <property type="evidence" value="ECO:0007669"/>
    <property type="project" value="InterPro"/>
</dbReference>
<comment type="cofactor">
    <cofactor evidence="1 8">
        <name>heme</name>
        <dbReference type="ChEBI" id="CHEBI:30413"/>
    </cofactor>
</comment>
<keyword evidence="4 8" id="KW-0479">Metal-binding</keyword>
<evidence type="ECO:0000256" key="8">
    <source>
        <dbReference type="PIRSR" id="PIRSR602401-1"/>
    </source>
</evidence>
<name>A0A1L9SD49_9EURO</name>
<evidence type="ECO:0000256" key="9">
    <source>
        <dbReference type="RuleBase" id="RU000461"/>
    </source>
</evidence>
<dbReference type="Pfam" id="PF00067">
    <property type="entry name" value="p450"/>
    <property type="match status" value="1"/>
</dbReference>
<evidence type="ECO:0000256" key="4">
    <source>
        <dbReference type="ARBA" id="ARBA00022723"/>
    </source>
</evidence>
<keyword evidence="6 8" id="KW-0408">Iron</keyword>
<dbReference type="GO" id="GO:0005506">
    <property type="term" value="F:iron ion binding"/>
    <property type="evidence" value="ECO:0007669"/>
    <property type="project" value="InterPro"/>
</dbReference>
<dbReference type="PANTHER" id="PTHR46300:SF1">
    <property type="entry name" value="P450, PUTATIVE (EUROFUNG)-RELATED"/>
    <property type="match status" value="1"/>
</dbReference>
<keyword evidence="11" id="KW-1185">Reference proteome</keyword>
<keyword evidence="3 8" id="KW-0349">Heme</keyword>
<dbReference type="PANTHER" id="PTHR46300">
    <property type="entry name" value="P450, PUTATIVE (EUROFUNG)-RELATED-RELATED"/>
    <property type="match status" value="1"/>
</dbReference>
<keyword evidence="5 9" id="KW-0560">Oxidoreductase</keyword>
<sequence length="356" mass="41393">MPYGERWRVHRRVYMQLLNAQAAGMYRRVQDMRSRQLVVEMLSTDDFSASVYRYTSDVMAELVYGQRENNKIQSQLDQINERAMFILKNAAFHTTILDLFPALDYLPAKRFMLWRTQAAHLHEQTKEVYVECAATALESPVWNWTKEVRHDHHARFELEKISWEEVCYSIGELYVAGIHTTKMVLENFITACVAYPQTADKAQKELDSVVGSSRLPRFEDRERLPYLNAFLMELMRWKPISPIGVPHALVHDDEYMGFNLPRNATVIANQWGFNMDQEVFVSPEEFNPERYAEHGSDTGERLPGFGFGRRACPGYHLASQSLFIVIARMLWAFSIDSFTPRISNIEVLIRQPALQK</sequence>
<dbReference type="Gene3D" id="1.10.630.10">
    <property type="entry name" value="Cytochrome P450"/>
    <property type="match status" value="1"/>
</dbReference>
<proteinExistence type="inferred from homology"/>
<dbReference type="RefSeq" id="XP_022579636.1">
    <property type="nucleotide sequence ID" value="XM_022723562.1"/>
</dbReference>
<dbReference type="AlphaFoldDB" id="A0A1L9SD49"/>
<evidence type="ECO:0000313" key="10">
    <source>
        <dbReference type="EMBL" id="OJJ45126.1"/>
    </source>
</evidence>
<evidence type="ECO:0000256" key="3">
    <source>
        <dbReference type="ARBA" id="ARBA00022617"/>
    </source>
</evidence>
<dbReference type="Proteomes" id="UP000184188">
    <property type="component" value="Unassembled WGS sequence"/>
</dbReference>
<protein>
    <recommendedName>
        <fullName evidence="12">Cytochrome P450</fullName>
    </recommendedName>
</protein>
<dbReference type="PRINTS" id="PR00463">
    <property type="entry name" value="EP450I"/>
</dbReference>
<dbReference type="EMBL" id="KV878346">
    <property type="protein sequence ID" value="OJJ45126.1"/>
    <property type="molecule type" value="Genomic_DNA"/>
</dbReference>
<comment type="similarity">
    <text evidence="2 9">Belongs to the cytochrome P450 family.</text>
</comment>
<accession>A0A1L9SD49</accession>
<reference evidence="11" key="1">
    <citation type="journal article" date="2017" name="Genome Biol.">
        <title>Comparative genomics reveals high biological diversity and specific adaptations in the industrially and medically important fungal genus Aspergillus.</title>
        <authorList>
            <person name="de Vries R.P."/>
            <person name="Riley R."/>
            <person name="Wiebenga A."/>
            <person name="Aguilar-Osorio G."/>
            <person name="Amillis S."/>
            <person name="Uchima C.A."/>
            <person name="Anderluh G."/>
            <person name="Asadollahi M."/>
            <person name="Askin M."/>
            <person name="Barry K."/>
            <person name="Battaglia E."/>
            <person name="Bayram O."/>
            <person name="Benocci T."/>
            <person name="Braus-Stromeyer S.A."/>
            <person name="Caldana C."/>
            <person name="Canovas D."/>
            <person name="Cerqueira G.C."/>
            <person name="Chen F."/>
            <person name="Chen W."/>
            <person name="Choi C."/>
            <person name="Clum A."/>
            <person name="Dos Santos R.A."/>
            <person name="Damasio A.R."/>
            <person name="Diallinas G."/>
            <person name="Emri T."/>
            <person name="Fekete E."/>
            <person name="Flipphi M."/>
            <person name="Freyberg S."/>
            <person name="Gallo A."/>
            <person name="Gournas C."/>
            <person name="Habgood R."/>
            <person name="Hainaut M."/>
            <person name="Harispe M.L."/>
            <person name="Henrissat B."/>
            <person name="Hilden K.S."/>
            <person name="Hope R."/>
            <person name="Hossain A."/>
            <person name="Karabika E."/>
            <person name="Karaffa L."/>
            <person name="Karanyi Z."/>
            <person name="Krasevec N."/>
            <person name="Kuo A."/>
            <person name="Kusch H."/>
            <person name="LaButti K."/>
            <person name="Lagendijk E.L."/>
            <person name="Lapidus A."/>
            <person name="Levasseur A."/>
            <person name="Lindquist E."/>
            <person name="Lipzen A."/>
            <person name="Logrieco A.F."/>
            <person name="MacCabe A."/>
            <person name="Maekelae M.R."/>
            <person name="Malavazi I."/>
            <person name="Melin P."/>
            <person name="Meyer V."/>
            <person name="Mielnichuk N."/>
            <person name="Miskei M."/>
            <person name="Molnar A.P."/>
            <person name="Mule G."/>
            <person name="Ngan C.Y."/>
            <person name="Orejas M."/>
            <person name="Orosz E."/>
            <person name="Ouedraogo J.P."/>
            <person name="Overkamp K.M."/>
            <person name="Park H.-S."/>
            <person name="Perrone G."/>
            <person name="Piumi F."/>
            <person name="Punt P.J."/>
            <person name="Ram A.F."/>
            <person name="Ramon A."/>
            <person name="Rauscher S."/>
            <person name="Record E."/>
            <person name="Riano-Pachon D.M."/>
            <person name="Robert V."/>
            <person name="Roehrig J."/>
            <person name="Ruller R."/>
            <person name="Salamov A."/>
            <person name="Salih N.S."/>
            <person name="Samson R.A."/>
            <person name="Sandor E."/>
            <person name="Sanguinetti M."/>
            <person name="Schuetze T."/>
            <person name="Sepcic K."/>
            <person name="Shelest E."/>
            <person name="Sherlock G."/>
            <person name="Sophianopoulou V."/>
            <person name="Squina F.M."/>
            <person name="Sun H."/>
            <person name="Susca A."/>
            <person name="Todd R.B."/>
            <person name="Tsang A."/>
            <person name="Unkles S.E."/>
            <person name="van de Wiele N."/>
            <person name="van Rossen-Uffink D."/>
            <person name="Oliveira J.V."/>
            <person name="Vesth T.C."/>
            <person name="Visser J."/>
            <person name="Yu J.-H."/>
            <person name="Zhou M."/>
            <person name="Andersen M.R."/>
            <person name="Archer D.B."/>
            <person name="Baker S.E."/>
            <person name="Benoit I."/>
            <person name="Brakhage A.A."/>
            <person name="Braus G.H."/>
            <person name="Fischer R."/>
            <person name="Frisvad J.C."/>
            <person name="Goldman G.H."/>
            <person name="Houbraken J."/>
            <person name="Oakley B."/>
            <person name="Pocsi I."/>
            <person name="Scazzocchio C."/>
            <person name="Seiboth B."/>
            <person name="vanKuyk P.A."/>
            <person name="Wortman J."/>
            <person name="Dyer P.S."/>
            <person name="Grigoriev I.V."/>
        </authorList>
    </citation>
    <scope>NUCLEOTIDE SEQUENCE [LARGE SCALE GENOMIC DNA]</scope>
    <source>
        <strain evidence="11">CBS 506.65</strain>
    </source>
</reference>
<dbReference type="VEuPathDB" id="FungiDB:ASPZODRAFT_134551"/>
<dbReference type="GO" id="GO:0004497">
    <property type="term" value="F:monooxygenase activity"/>
    <property type="evidence" value="ECO:0007669"/>
    <property type="project" value="UniProtKB-KW"/>
</dbReference>
<evidence type="ECO:0000256" key="7">
    <source>
        <dbReference type="ARBA" id="ARBA00023033"/>
    </source>
</evidence>
<dbReference type="InterPro" id="IPR002401">
    <property type="entry name" value="Cyt_P450_E_grp-I"/>
</dbReference>
<evidence type="ECO:0008006" key="12">
    <source>
        <dbReference type="Google" id="ProtNLM"/>
    </source>
</evidence>
<dbReference type="InterPro" id="IPR050364">
    <property type="entry name" value="Cytochrome_P450_fung"/>
</dbReference>
<feature type="binding site" description="axial binding residue" evidence="8">
    <location>
        <position position="312"/>
    </location>
    <ligand>
        <name>heme</name>
        <dbReference type="ChEBI" id="CHEBI:30413"/>
    </ligand>
    <ligandPart>
        <name>Fe</name>
        <dbReference type="ChEBI" id="CHEBI:18248"/>
    </ligandPart>
</feature>
<dbReference type="OrthoDB" id="1470350at2759"/>
<dbReference type="PROSITE" id="PS00086">
    <property type="entry name" value="CYTOCHROME_P450"/>
    <property type="match status" value="1"/>
</dbReference>
<dbReference type="InterPro" id="IPR001128">
    <property type="entry name" value="Cyt_P450"/>
</dbReference>
<dbReference type="InterPro" id="IPR017972">
    <property type="entry name" value="Cyt_P450_CS"/>
</dbReference>
<evidence type="ECO:0000256" key="5">
    <source>
        <dbReference type="ARBA" id="ARBA00023002"/>
    </source>
</evidence>
<dbReference type="SUPFAM" id="SSF48264">
    <property type="entry name" value="Cytochrome P450"/>
    <property type="match status" value="1"/>
</dbReference>
<dbReference type="GO" id="GO:0020037">
    <property type="term" value="F:heme binding"/>
    <property type="evidence" value="ECO:0007669"/>
    <property type="project" value="InterPro"/>
</dbReference>
<evidence type="ECO:0000256" key="1">
    <source>
        <dbReference type="ARBA" id="ARBA00001971"/>
    </source>
</evidence>
<evidence type="ECO:0000313" key="11">
    <source>
        <dbReference type="Proteomes" id="UP000184188"/>
    </source>
</evidence>
<evidence type="ECO:0000256" key="6">
    <source>
        <dbReference type="ARBA" id="ARBA00023004"/>
    </source>
</evidence>